<dbReference type="InterPro" id="IPR008966">
    <property type="entry name" value="Adhesion_dom_sf"/>
</dbReference>
<proteinExistence type="predicted"/>
<organism evidence="2 3">
    <name type="scientific">Erwinia piriflorinigrans CFBP 5888</name>
    <dbReference type="NCBI Taxonomy" id="1161919"/>
    <lineage>
        <taxon>Bacteria</taxon>
        <taxon>Pseudomonadati</taxon>
        <taxon>Pseudomonadota</taxon>
        <taxon>Gammaproteobacteria</taxon>
        <taxon>Enterobacterales</taxon>
        <taxon>Erwiniaceae</taxon>
        <taxon>Erwinia</taxon>
    </lineage>
</organism>
<dbReference type="RefSeq" id="WP_023653397.1">
    <property type="nucleotide sequence ID" value="NZ_CAHS01000003.1"/>
</dbReference>
<dbReference type="STRING" id="1161919.EPIR_0177"/>
<dbReference type="EMBL" id="CAHS01000003">
    <property type="protein sequence ID" value="CCG85542.1"/>
    <property type="molecule type" value="Genomic_DNA"/>
</dbReference>
<keyword evidence="1" id="KW-0732">Signal</keyword>
<feature type="signal peptide" evidence="1">
    <location>
        <begin position="1"/>
        <end position="20"/>
    </location>
</feature>
<feature type="chain" id="PRO_5004743180" evidence="1">
    <location>
        <begin position="21"/>
        <end position="184"/>
    </location>
</feature>
<name>V5Z2V2_9GAMM</name>
<gene>
    <name evidence="2" type="ORF">EPIR_0177</name>
</gene>
<evidence type="ECO:0000313" key="3">
    <source>
        <dbReference type="Proteomes" id="UP000018217"/>
    </source>
</evidence>
<protein>
    <submittedName>
        <fullName evidence="2">K88 fimbrial protein A</fullName>
    </submittedName>
</protein>
<dbReference type="AlphaFoldDB" id="V5Z2V2"/>
<dbReference type="SUPFAM" id="SSF49401">
    <property type="entry name" value="Bacterial adhesins"/>
    <property type="match status" value="1"/>
</dbReference>
<keyword evidence="3" id="KW-1185">Reference proteome</keyword>
<dbReference type="OrthoDB" id="6629782at2"/>
<sequence>MKKVITSIFLLLAGVGEACAVAPGTMIQRTLFSADVVSSACHVVVEAVGGGVSRLTFDTYRKSTASAVPPQDFIVRLYESGATVQGCSAFQVGQVASLDFGNARQLDAGGVVTRGAGDGIRVAVKALDAQADFRGRLTEANNRVNYPVDFAAKGQFSFRAQPVFPVEVKAGEYSGALSFVVIYQ</sequence>
<comment type="caution">
    <text evidence="2">The sequence shown here is derived from an EMBL/GenBank/DDBJ whole genome shotgun (WGS) entry which is preliminary data.</text>
</comment>
<evidence type="ECO:0000313" key="2">
    <source>
        <dbReference type="EMBL" id="CCG85542.1"/>
    </source>
</evidence>
<accession>V5Z2V2</accession>
<reference evidence="2 3" key="1">
    <citation type="journal article" date="2013" name="Syst. Appl. Microbiol.">
        <title>Phylogenetic position and virulence apparatus of the pear flower necrosis pathogen Erwinia piriflorinigrans CFBP 5888T as assessed by comparative genomics.</title>
        <authorList>
            <person name="Smits T.H."/>
            <person name="Rezzonico F."/>
            <person name="Lopez M.M."/>
            <person name="Blom J."/>
            <person name="Goesmann A."/>
            <person name="Frey J.E."/>
            <person name="Duffy B."/>
        </authorList>
    </citation>
    <scope>NUCLEOTIDE SEQUENCE [LARGE SCALE GENOMIC DNA]</scope>
    <source>
        <strain evidence="3">CFBP5888</strain>
    </source>
</reference>
<dbReference type="Proteomes" id="UP000018217">
    <property type="component" value="Unassembled WGS sequence"/>
</dbReference>
<dbReference type="PIRSF" id="PIRSF002967">
    <property type="entry name" value="K88_fimbrial_pA"/>
    <property type="match status" value="1"/>
</dbReference>
<evidence type="ECO:0000256" key="1">
    <source>
        <dbReference type="SAM" id="SignalP"/>
    </source>
</evidence>
<dbReference type="InterPro" id="IPR016372">
    <property type="entry name" value="K88_fimbrial_pA"/>
</dbReference>